<dbReference type="Proteomes" id="UP000633731">
    <property type="component" value="Unassembled WGS sequence"/>
</dbReference>
<reference evidence="1" key="1">
    <citation type="submission" date="2021-01" db="EMBL/GenBank/DDBJ databases">
        <title>Draft genome of Pantoea agglomerans Eh 335.</title>
        <authorList>
            <person name="Emsley S.A."/>
            <person name="Oline D.K."/>
            <person name="Saw J.H."/>
            <person name="Ushijima B."/>
            <person name="Videau P."/>
            <person name="Koyack M.J."/>
        </authorList>
    </citation>
    <scope>NUCLEOTIDE SEQUENCE</scope>
    <source>
        <strain evidence="1">Eh 335</strain>
    </source>
</reference>
<keyword evidence="1" id="KW-0489">Methyltransferase</keyword>
<organism evidence="1 2">
    <name type="scientific">Enterobacter agglomerans</name>
    <name type="common">Erwinia herbicola</name>
    <name type="synonym">Pantoea agglomerans</name>
    <dbReference type="NCBI Taxonomy" id="549"/>
    <lineage>
        <taxon>Bacteria</taxon>
        <taxon>Pseudomonadati</taxon>
        <taxon>Pseudomonadota</taxon>
        <taxon>Gammaproteobacteria</taxon>
        <taxon>Enterobacterales</taxon>
        <taxon>Erwiniaceae</taxon>
        <taxon>Pantoea</taxon>
        <taxon>Pantoea agglomerans group</taxon>
    </lineage>
</organism>
<dbReference type="EMBL" id="JAEOXF010000013">
    <property type="protein sequence ID" value="MBK4727203.1"/>
    <property type="molecule type" value="Genomic_DNA"/>
</dbReference>
<evidence type="ECO:0000313" key="1">
    <source>
        <dbReference type="EMBL" id="MBK4727203.1"/>
    </source>
</evidence>
<gene>
    <name evidence="1" type="ORF">JJL49_18405</name>
</gene>
<sequence>MNKTILKWVGSKVKVMTELNKHLPAGDRLVEPFAGSCAVMMNTDYPAYLVADINADLINMYVQIKQHENAFIALAAKVFAQNKTAECYRAIRAEFNNEPALTLLYRAVYFLYLNRHGYRGVCRYNLSGGYNTPFEQIAKPYFPEKEIRAFAEKAGRATFVCAGFAETLALVQAGDVIYSDSPYDGTFSQYHTERFGRPEQIELAAHLEQLRSQGYPVVVSNSDTEFTREAYAGFSLNRITTFRSVGVAAGAGKKAAEILAVSRGVMR</sequence>
<name>A0ACC5RR51_ENTAG</name>
<evidence type="ECO:0000313" key="2">
    <source>
        <dbReference type="Proteomes" id="UP000633731"/>
    </source>
</evidence>
<comment type="caution">
    <text evidence="1">The sequence shown here is derived from an EMBL/GenBank/DDBJ whole genome shotgun (WGS) entry which is preliminary data.</text>
</comment>
<proteinExistence type="predicted"/>
<keyword evidence="1" id="KW-0808">Transferase</keyword>
<dbReference type="EC" id="2.1.1.72" evidence="1"/>
<protein>
    <submittedName>
        <fullName evidence="1">Dam family site-specific DNA-(Adenine-N6)-methyltransferase</fullName>
        <ecNumber evidence="1">2.1.1.72</ecNumber>
    </submittedName>
</protein>
<accession>A0ACC5RR51</accession>
<keyword evidence="2" id="KW-1185">Reference proteome</keyword>